<evidence type="ECO:0000313" key="3">
    <source>
        <dbReference type="Proteomes" id="UP000095192"/>
    </source>
</evidence>
<dbReference type="VEuPathDB" id="ToxoDB:cyc_07688"/>
<dbReference type="InterPro" id="IPR007863">
    <property type="entry name" value="Peptidase_M16_C"/>
</dbReference>
<gene>
    <name evidence="2" type="ORF">cyc_07688</name>
</gene>
<dbReference type="Gene3D" id="3.30.830.10">
    <property type="entry name" value="Metalloenzyme, LuxS/M16 peptidase-like"/>
    <property type="match status" value="2"/>
</dbReference>
<dbReference type="Proteomes" id="UP000095192">
    <property type="component" value="Unassembled WGS sequence"/>
</dbReference>
<accession>A0A1D3D5Y5</accession>
<reference evidence="2 3" key="1">
    <citation type="journal article" date="2016" name="BMC Genomics">
        <title>Comparative genomics reveals Cyclospora cayetanensis possesses coccidia-like metabolism and invasion components but unique surface antigens.</title>
        <authorList>
            <person name="Liu S."/>
            <person name="Wang L."/>
            <person name="Zheng H."/>
            <person name="Xu Z."/>
            <person name="Roellig D.M."/>
            <person name="Li N."/>
            <person name="Frace M.A."/>
            <person name="Tang K."/>
            <person name="Arrowood M.J."/>
            <person name="Moss D.M."/>
            <person name="Zhang L."/>
            <person name="Feng Y."/>
            <person name="Xiao L."/>
        </authorList>
    </citation>
    <scope>NUCLEOTIDE SEQUENCE [LARGE SCALE GENOMIC DNA]</scope>
    <source>
        <strain evidence="2 3">CHN_HEN01</strain>
    </source>
</reference>
<sequence length="661" mass="73072">MCKSEAGSNPARLLSRFLSPPPFLFCFLLLQIAMLGFLTTGARATQQAASRLLQSPFAASFVAPSAGAFASVCSKLLSSRSGDAMSRSAPADSSCKSADVNTCQSGGVHSPVEHPAFDLLQSQYVAEYDLHVVDYKHRQSSARVISLTAPKTETEKAFMVAFRTPIENSAGAPHIVEHSVLMGSEKYPVKEPFVALMKSSLYTYMNALTYPDRTCYPIASVNLKDFYNLASVYMDAVFRPKALEDHLTLRQEGWRYELTPKGMTPSDAGADVQTQVEEYAKQAAQCIENPFACDFKIQGVVLNEMKGVYSSPDSLHSRLKQRALFPNLPHYNLDSGGDPKAIPNLTYEEFKQFYNKRYFPGNARIYFWGADDVKRRLDFVDDYLSKLPLREGGDTTIGTQRHLTEPRFVEEAYPASANKLEDYVSVNWVLDAVREDGDSAPQLEAADRMALQLLSHLLVSTTASPLYKALTESGLGKSMIGGGLGLDLRHATFSAGLKGLPQDGDMAAAVESVIFKCLKTLANEGFSQDAIDAALNTMEFTLRELNTGTFPKGLAIILDMATESNYDRDPVASLAFEKALDAVKERLKAGEPLFQNLIKRYLLNNTHRVTIKLRADPTMQEREAAQEAEKLKKIQEALTPDVVESILTDQISLKQRQVRQR</sequence>
<dbReference type="PANTHER" id="PTHR43016:SF13">
    <property type="entry name" value="PRESEQUENCE PROTEASE, MITOCHONDRIAL"/>
    <property type="match status" value="1"/>
</dbReference>
<dbReference type="GO" id="GO:0046872">
    <property type="term" value="F:metal ion binding"/>
    <property type="evidence" value="ECO:0007669"/>
    <property type="project" value="InterPro"/>
</dbReference>
<proteinExistence type="predicted"/>
<keyword evidence="3" id="KW-1185">Reference proteome</keyword>
<dbReference type="VEuPathDB" id="ToxoDB:LOC34622930"/>
<dbReference type="VEuPathDB" id="ToxoDB:LOC113146737"/>
<organism evidence="2 3">
    <name type="scientific">Cyclospora cayetanensis</name>
    <dbReference type="NCBI Taxonomy" id="88456"/>
    <lineage>
        <taxon>Eukaryota</taxon>
        <taxon>Sar</taxon>
        <taxon>Alveolata</taxon>
        <taxon>Apicomplexa</taxon>
        <taxon>Conoidasida</taxon>
        <taxon>Coccidia</taxon>
        <taxon>Eucoccidiorida</taxon>
        <taxon>Eimeriorina</taxon>
        <taxon>Eimeriidae</taxon>
        <taxon>Cyclospora</taxon>
    </lineage>
</organism>
<dbReference type="InParanoid" id="A0A1D3D5Y5"/>
<dbReference type="AlphaFoldDB" id="A0A1D3D5Y5"/>
<dbReference type="EMBL" id="JROU02000594">
    <property type="protein sequence ID" value="OEH78860.1"/>
    <property type="molecule type" value="Genomic_DNA"/>
</dbReference>
<evidence type="ECO:0000259" key="1">
    <source>
        <dbReference type="Pfam" id="PF05193"/>
    </source>
</evidence>
<dbReference type="SUPFAM" id="SSF63411">
    <property type="entry name" value="LuxS/MPP-like metallohydrolase"/>
    <property type="match status" value="2"/>
</dbReference>
<dbReference type="GO" id="GO:0016485">
    <property type="term" value="P:protein processing"/>
    <property type="evidence" value="ECO:0007669"/>
    <property type="project" value="TreeGrafter"/>
</dbReference>
<dbReference type="PANTHER" id="PTHR43016">
    <property type="entry name" value="PRESEQUENCE PROTEASE"/>
    <property type="match status" value="1"/>
</dbReference>
<protein>
    <submittedName>
        <fullName evidence="2">Mitochondrial presequence protease related protein</fullName>
    </submittedName>
</protein>
<name>A0A1D3D5Y5_9EIME</name>
<keyword evidence="2" id="KW-0645">Protease</keyword>
<keyword evidence="2" id="KW-0378">Hydrolase</keyword>
<dbReference type="InterPro" id="IPR011249">
    <property type="entry name" value="Metalloenz_LuxS/M16"/>
</dbReference>
<feature type="domain" description="Peptidase M16 C-terminal" evidence="1">
    <location>
        <begin position="344"/>
        <end position="537"/>
    </location>
</feature>
<dbReference type="GO" id="GO:0004222">
    <property type="term" value="F:metalloendopeptidase activity"/>
    <property type="evidence" value="ECO:0007669"/>
    <property type="project" value="TreeGrafter"/>
</dbReference>
<dbReference type="Pfam" id="PF05193">
    <property type="entry name" value="Peptidase_M16_C"/>
    <property type="match status" value="1"/>
</dbReference>
<evidence type="ECO:0000313" key="2">
    <source>
        <dbReference type="EMBL" id="OEH78860.1"/>
    </source>
</evidence>
<comment type="caution">
    <text evidence="2">The sequence shown here is derived from an EMBL/GenBank/DDBJ whole genome shotgun (WGS) entry which is preliminary data.</text>
</comment>